<dbReference type="PANTHER" id="PTHR43257">
    <property type="entry name" value="PYRUVATE DEHYDROGENASE E1 COMPONENT BETA SUBUNIT"/>
    <property type="match status" value="1"/>
</dbReference>
<dbReference type="NCBIfam" id="NF006667">
    <property type="entry name" value="PRK09212.1"/>
    <property type="match status" value="1"/>
</dbReference>
<dbReference type="FunFam" id="3.40.50.920:FF:000001">
    <property type="entry name" value="Pyruvate dehydrogenase E1 beta subunit"/>
    <property type="match status" value="1"/>
</dbReference>
<dbReference type="PANTHER" id="PTHR43257:SF2">
    <property type="entry name" value="PYRUVATE DEHYDROGENASE E1 COMPONENT SUBUNIT BETA"/>
    <property type="match status" value="1"/>
</dbReference>
<gene>
    <name evidence="5" type="ORF">KTT_31940</name>
</gene>
<dbReference type="Pfam" id="PF02779">
    <property type="entry name" value="Transket_pyr"/>
    <property type="match status" value="1"/>
</dbReference>
<dbReference type="InterPro" id="IPR005475">
    <property type="entry name" value="Transketolase-like_Pyr-bd"/>
</dbReference>
<comment type="caution">
    <text evidence="5">The sequence shown here is derived from an EMBL/GenBank/DDBJ whole genome shotgun (WGS) entry which is preliminary data.</text>
</comment>
<dbReference type="FunFam" id="3.40.50.970:FF:000001">
    <property type="entry name" value="Pyruvate dehydrogenase E1 beta subunit"/>
    <property type="match status" value="1"/>
</dbReference>
<dbReference type="AlphaFoldDB" id="A0A402A2Q3"/>
<feature type="domain" description="Transketolase-like pyrimidine-binding" evidence="4">
    <location>
        <begin position="10"/>
        <end position="183"/>
    </location>
</feature>
<evidence type="ECO:0000313" key="6">
    <source>
        <dbReference type="Proteomes" id="UP000287352"/>
    </source>
</evidence>
<dbReference type="SMART" id="SM00861">
    <property type="entry name" value="Transket_pyr"/>
    <property type="match status" value="1"/>
</dbReference>
<evidence type="ECO:0000313" key="5">
    <source>
        <dbReference type="EMBL" id="GCE13335.1"/>
    </source>
</evidence>
<dbReference type="SUPFAM" id="SSF52518">
    <property type="entry name" value="Thiamin diphosphate-binding fold (THDP-binding)"/>
    <property type="match status" value="1"/>
</dbReference>
<organism evidence="5 6">
    <name type="scientific">Tengunoibacter tsumagoiensis</name>
    <dbReference type="NCBI Taxonomy" id="2014871"/>
    <lineage>
        <taxon>Bacteria</taxon>
        <taxon>Bacillati</taxon>
        <taxon>Chloroflexota</taxon>
        <taxon>Ktedonobacteria</taxon>
        <taxon>Ktedonobacterales</taxon>
        <taxon>Dictyobacteraceae</taxon>
        <taxon>Tengunoibacter</taxon>
    </lineage>
</organism>
<dbReference type="GO" id="GO:0016491">
    <property type="term" value="F:oxidoreductase activity"/>
    <property type="evidence" value="ECO:0007669"/>
    <property type="project" value="UniProtKB-KW"/>
</dbReference>
<protein>
    <submittedName>
        <fullName evidence="5">2-oxoisovalerate dehydrogenase subunit beta</fullName>
    </submittedName>
</protein>
<dbReference type="Pfam" id="PF02780">
    <property type="entry name" value="Transketolase_C"/>
    <property type="match status" value="1"/>
</dbReference>
<dbReference type="InterPro" id="IPR033248">
    <property type="entry name" value="Transketolase_C"/>
</dbReference>
<evidence type="ECO:0000256" key="1">
    <source>
        <dbReference type="ARBA" id="ARBA00001964"/>
    </source>
</evidence>
<dbReference type="CDD" id="cd07036">
    <property type="entry name" value="TPP_PYR_E1-PDHc-beta_like"/>
    <property type="match status" value="1"/>
</dbReference>
<comment type="cofactor">
    <cofactor evidence="1">
        <name>thiamine diphosphate</name>
        <dbReference type="ChEBI" id="CHEBI:58937"/>
    </cofactor>
</comment>
<keyword evidence="2" id="KW-0560">Oxidoreductase</keyword>
<evidence type="ECO:0000256" key="2">
    <source>
        <dbReference type="ARBA" id="ARBA00023002"/>
    </source>
</evidence>
<dbReference type="Gene3D" id="3.40.50.970">
    <property type="match status" value="1"/>
</dbReference>
<dbReference type="InterPro" id="IPR029061">
    <property type="entry name" value="THDP-binding"/>
</dbReference>
<dbReference type="Gene3D" id="3.40.50.920">
    <property type="match status" value="1"/>
</dbReference>
<dbReference type="Proteomes" id="UP000287352">
    <property type="component" value="Unassembled WGS sequence"/>
</dbReference>
<dbReference type="SUPFAM" id="SSF52922">
    <property type="entry name" value="TK C-terminal domain-like"/>
    <property type="match status" value="1"/>
</dbReference>
<name>A0A402A2Q3_9CHLR</name>
<evidence type="ECO:0000259" key="4">
    <source>
        <dbReference type="SMART" id="SM00861"/>
    </source>
</evidence>
<proteinExistence type="predicted"/>
<reference evidence="6" key="1">
    <citation type="submission" date="2018-12" db="EMBL/GenBank/DDBJ databases">
        <title>Tengunoibacter tsumagoiensis gen. nov., sp. nov., Dictyobacter kobayashii sp. nov., D. alpinus sp. nov., and D. joshuensis sp. nov. and description of Dictyobacteraceae fam. nov. within the order Ktedonobacterales isolated from Tengu-no-mugimeshi.</title>
        <authorList>
            <person name="Wang C.M."/>
            <person name="Zheng Y."/>
            <person name="Sakai Y."/>
            <person name="Toyoda A."/>
            <person name="Minakuchi Y."/>
            <person name="Abe K."/>
            <person name="Yokota A."/>
            <person name="Yabe S."/>
        </authorList>
    </citation>
    <scope>NUCLEOTIDE SEQUENCE [LARGE SCALE GENOMIC DNA]</scope>
    <source>
        <strain evidence="6">Uno3</strain>
    </source>
</reference>
<accession>A0A402A2Q3</accession>
<keyword evidence="3" id="KW-0786">Thiamine pyrophosphate</keyword>
<dbReference type="InterPro" id="IPR009014">
    <property type="entry name" value="Transketo_C/PFOR_II"/>
</dbReference>
<keyword evidence="6" id="KW-1185">Reference proteome</keyword>
<sequence>MREPQKATKVTYLEAISQAIREEMQRDEAVFLLGEDVGAYGGAFKVSAGLLEEFGAGRVIDTPMSEAAIIGSAVGAALMGMRPIAEMQFIDFITCGFDQIINMSAKMYWRVGMPVPIVIRGPSGGGTKGGPFHSASPEAWFFHTPGIKVVVPSTAYDAKGLLKAAIRDNNPVLYLEHKLLYRLPELREELPLDDYVVPLGKAIVRREGEDMTILTYGAMVHQCLRAAQVLEENDDLEVEVLDLRSLSPLDRETIMESVKRTNKVLIVHEDTLTGGIGAELSAILAQDLFEYLDGPITRVAAPDVPFPYAPPLEQAYLPNADKILSAARQLAAY</sequence>
<dbReference type="OrthoDB" id="8732661at2"/>
<dbReference type="EMBL" id="BIFR01000001">
    <property type="protein sequence ID" value="GCE13335.1"/>
    <property type="molecule type" value="Genomic_DNA"/>
</dbReference>
<dbReference type="RefSeq" id="WP_126580872.1">
    <property type="nucleotide sequence ID" value="NZ_BIFR01000001.1"/>
</dbReference>
<evidence type="ECO:0000256" key="3">
    <source>
        <dbReference type="ARBA" id="ARBA00023052"/>
    </source>
</evidence>